<organism evidence="2 3">
    <name type="scientific">Pleurodeles waltl</name>
    <name type="common">Iberian ribbed newt</name>
    <dbReference type="NCBI Taxonomy" id="8319"/>
    <lineage>
        <taxon>Eukaryota</taxon>
        <taxon>Metazoa</taxon>
        <taxon>Chordata</taxon>
        <taxon>Craniata</taxon>
        <taxon>Vertebrata</taxon>
        <taxon>Euteleostomi</taxon>
        <taxon>Amphibia</taxon>
        <taxon>Batrachia</taxon>
        <taxon>Caudata</taxon>
        <taxon>Salamandroidea</taxon>
        <taxon>Salamandridae</taxon>
        <taxon>Pleurodelinae</taxon>
        <taxon>Pleurodeles</taxon>
    </lineage>
</organism>
<sequence length="151" mass="15795">MSHAAVRGRGLCHLHALDMYTKYIPGVFIAAVRRLRSITIGDESGPTTVGSGTTHRTTSDNTEPSRRCAQKSPTGLPSEPSRTESTAAHASHPQGARPVQPPTLPGSAQLPPKSKSCATLEGLYAPSCHHNEVATPPKAAHSSPTVKSCVA</sequence>
<feature type="region of interest" description="Disordered" evidence="1">
    <location>
        <begin position="41"/>
        <end position="115"/>
    </location>
</feature>
<dbReference type="AlphaFoldDB" id="A0AAV7WQH6"/>
<comment type="caution">
    <text evidence="2">The sequence shown here is derived from an EMBL/GenBank/DDBJ whole genome shotgun (WGS) entry which is preliminary data.</text>
</comment>
<keyword evidence="3" id="KW-1185">Reference proteome</keyword>
<feature type="compositionally biased region" description="Low complexity" evidence="1">
    <location>
        <begin position="47"/>
        <end position="56"/>
    </location>
</feature>
<reference evidence="2" key="1">
    <citation type="journal article" date="2022" name="bioRxiv">
        <title>Sequencing and chromosome-scale assembly of the giantPleurodeles waltlgenome.</title>
        <authorList>
            <person name="Brown T."/>
            <person name="Elewa A."/>
            <person name="Iarovenko S."/>
            <person name="Subramanian E."/>
            <person name="Araus A.J."/>
            <person name="Petzold A."/>
            <person name="Susuki M."/>
            <person name="Suzuki K.-i.T."/>
            <person name="Hayashi T."/>
            <person name="Toyoda A."/>
            <person name="Oliveira C."/>
            <person name="Osipova E."/>
            <person name="Leigh N.D."/>
            <person name="Simon A."/>
            <person name="Yun M.H."/>
        </authorList>
    </citation>
    <scope>NUCLEOTIDE SEQUENCE</scope>
    <source>
        <strain evidence="2">20211129_DDA</strain>
        <tissue evidence="2">Liver</tissue>
    </source>
</reference>
<evidence type="ECO:0000313" key="3">
    <source>
        <dbReference type="Proteomes" id="UP001066276"/>
    </source>
</evidence>
<dbReference type="Proteomes" id="UP001066276">
    <property type="component" value="Chromosome 1_1"/>
</dbReference>
<accession>A0AAV7WQH6</accession>
<evidence type="ECO:0000313" key="2">
    <source>
        <dbReference type="EMBL" id="KAJ1215035.1"/>
    </source>
</evidence>
<evidence type="ECO:0000256" key="1">
    <source>
        <dbReference type="SAM" id="MobiDB-lite"/>
    </source>
</evidence>
<feature type="region of interest" description="Disordered" evidence="1">
    <location>
        <begin position="128"/>
        <end position="151"/>
    </location>
</feature>
<dbReference type="EMBL" id="JANPWB010000001">
    <property type="protein sequence ID" value="KAJ1215035.1"/>
    <property type="molecule type" value="Genomic_DNA"/>
</dbReference>
<protein>
    <submittedName>
        <fullName evidence="2">Uncharacterized protein</fullName>
    </submittedName>
</protein>
<proteinExistence type="predicted"/>
<feature type="compositionally biased region" description="Polar residues" evidence="1">
    <location>
        <begin position="142"/>
        <end position="151"/>
    </location>
</feature>
<gene>
    <name evidence="2" type="ORF">NDU88_002645</name>
</gene>
<name>A0AAV7WQH6_PLEWA</name>